<organism evidence="3 4">
    <name type="scientific">Rhypophila decipiens</name>
    <dbReference type="NCBI Taxonomy" id="261697"/>
    <lineage>
        <taxon>Eukaryota</taxon>
        <taxon>Fungi</taxon>
        <taxon>Dikarya</taxon>
        <taxon>Ascomycota</taxon>
        <taxon>Pezizomycotina</taxon>
        <taxon>Sordariomycetes</taxon>
        <taxon>Sordariomycetidae</taxon>
        <taxon>Sordariales</taxon>
        <taxon>Naviculisporaceae</taxon>
        <taxon>Rhypophila</taxon>
    </lineage>
</organism>
<reference evidence="3" key="1">
    <citation type="journal article" date="2023" name="Mol. Phylogenet. Evol.">
        <title>Genome-scale phylogeny and comparative genomics of the fungal order Sordariales.</title>
        <authorList>
            <person name="Hensen N."/>
            <person name="Bonometti L."/>
            <person name="Westerberg I."/>
            <person name="Brannstrom I.O."/>
            <person name="Guillou S."/>
            <person name="Cros-Aarteil S."/>
            <person name="Calhoun S."/>
            <person name="Haridas S."/>
            <person name="Kuo A."/>
            <person name="Mondo S."/>
            <person name="Pangilinan J."/>
            <person name="Riley R."/>
            <person name="LaButti K."/>
            <person name="Andreopoulos B."/>
            <person name="Lipzen A."/>
            <person name="Chen C."/>
            <person name="Yan M."/>
            <person name="Daum C."/>
            <person name="Ng V."/>
            <person name="Clum A."/>
            <person name="Steindorff A."/>
            <person name="Ohm R.A."/>
            <person name="Martin F."/>
            <person name="Silar P."/>
            <person name="Natvig D.O."/>
            <person name="Lalanne C."/>
            <person name="Gautier V."/>
            <person name="Ament-Velasquez S.L."/>
            <person name="Kruys A."/>
            <person name="Hutchinson M.I."/>
            <person name="Powell A.J."/>
            <person name="Barry K."/>
            <person name="Miller A.N."/>
            <person name="Grigoriev I.V."/>
            <person name="Debuchy R."/>
            <person name="Gladieux P."/>
            <person name="Hiltunen Thoren M."/>
            <person name="Johannesson H."/>
        </authorList>
    </citation>
    <scope>NUCLEOTIDE SEQUENCE</scope>
    <source>
        <strain evidence="3">PSN293</strain>
    </source>
</reference>
<evidence type="ECO:0000256" key="2">
    <source>
        <dbReference type="SAM" id="SignalP"/>
    </source>
</evidence>
<name>A0AAN6Y3X9_9PEZI</name>
<evidence type="ECO:0000313" key="3">
    <source>
        <dbReference type="EMBL" id="KAK4210860.1"/>
    </source>
</evidence>
<keyword evidence="4" id="KW-1185">Reference proteome</keyword>
<comment type="caution">
    <text evidence="3">The sequence shown here is derived from an EMBL/GenBank/DDBJ whole genome shotgun (WGS) entry which is preliminary data.</text>
</comment>
<dbReference type="EMBL" id="MU858163">
    <property type="protein sequence ID" value="KAK4210860.1"/>
    <property type="molecule type" value="Genomic_DNA"/>
</dbReference>
<feature type="signal peptide" evidence="2">
    <location>
        <begin position="1"/>
        <end position="24"/>
    </location>
</feature>
<evidence type="ECO:0000256" key="1">
    <source>
        <dbReference type="SAM" id="MobiDB-lite"/>
    </source>
</evidence>
<feature type="chain" id="PRO_5042950707" description="Extracellular membrane protein CFEM domain-containing protein" evidence="2">
    <location>
        <begin position="25"/>
        <end position="177"/>
    </location>
</feature>
<sequence length="177" mass="18703">MSINRQITSLALLLSISRAPLITGSSTSPNNPVFSGFQPDCQTCLDDAVQLCNDNNSFNDFCICTSTGTGYSVAFDTCPGICGRDDRNRGRVLLTQWADYCCALMPGEPTCTEYLRNPESFIPSALPTAGSGASSTASGSSSTTPASSKSEAFRSFRDRPAAALGSAISLVSWLIFL</sequence>
<feature type="compositionally biased region" description="Low complexity" evidence="1">
    <location>
        <begin position="127"/>
        <end position="148"/>
    </location>
</feature>
<evidence type="ECO:0008006" key="5">
    <source>
        <dbReference type="Google" id="ProtNLM"/>
    </source>
</evidence>
<protein>
    <recommendedName>
        <fullName evidence="5">Extracellular membrane protein CFEM domain-containing protein</fullName>
    </recommendedName>
</protein>
<dbReference type="AlphaFoldDB" id="A0AAN6Y3X9"/>
<keyword evidence="2" id="KW-0732">Signal</keyword>
<reference evidence="3" key="2">
    <citation type="submission" date="2023-05" db="EMBL/GenBank/DDBJ databases">
        <authorList>
            <consortium name="Lawrence Berkeley National Laboratory"/>
            <person name="Steindorff A."/>
            <person name="Hensen N."/>
            <person name="Bonometti L."/>
            <person name="Westerberg I."/>
            <person name="Brannstrom I.O."/>
            <person name="Guillou S."/>
            <person name="Cros-Aarteil S."/>
            <person name="Calhoun S."/>
            <person name="Haridas S."/>
            <person name="Kuo A."/>
            <person name="Mondo S."/>
            <person name="Pangilinan J."/>
            <person name="Riley R."/>
            <person name="Labutti K."/>
            <person name="Andreopoulos B."/>
            <person name="Lipzen A."/>
            <person name="Chen C."/>
            <person name="Yanf M."/>
            <person name="Daum C."/>
            <person name="Ng V."/>
            <person name="Clum A."/>
            <person name="Ohm R."/>
            <person name="Martin F."/>
            <person name="Silar P."/>
            <person name="Natvig D."/>
            <person name="Lalanne C."/>
            <person name="Gautier V."/>
            <person name="Ament-Velasquez S.L."/>
            <person name="Kruys A."/>
            <person name="Hutchinson M.I."/>
            <person name="Powell A.J."/>
            <person name="Barry K."/>
            <person name="Miller A.N."/>
            <person name="Grigoriev I.V."/>
            <person name="Debuchy R."/>
            <person name="Gladieux P."/>
            <person name="Thoren M.H."/>
            <person name="Johannesson H."/>
        </authorList>
    </citation>
    <scope>NUCLEOTIDE SEQUENCE</scope>
    <source>
        <strain evidence="3">PSN293</strain>
    </source>
</reference>
<evidence type="ECO:0000313" key="4">
    <source>
        <dbReference type="Proteomes" id="UP001301769"/>
    </source>
</evidence>
<proteinExistence type="predicted"/>
<dbReference type="Proteomes" id="UP001301769">
    <property type="component" value="Unassembled WGS sequence"/>
</dbReference>
<accession>A0AAN6Y3X9</accession>
<gene>
    <name evidence="3" type="ORF">QBC37DRAFT_402988</name>
</gene>
<feature type="region of interest" description="Disordered" evidence="1">
    <location>
        <begin position="127"/>
        <end position="149"/>
    </location>
</feature>